<evidence type="ECO:0000256" key="1">
    <source>
        <dbReference type="SAM" id="MobiDB-lite"/>
    </source>
</evidence>
<dbReference type="InterPro" id="IPR027417">
    <property type="entry name" value="P-loop_NTPase"/>
</dbReference>
<evidence type="ECO:0000313" key="2">
    <source>
        <dbReference type="EMBL" id="GAG01941.1"/>
    </source>
</evidence>
<dbReference type="InterPro" id="IPR027032">
    <property type="entry name" value="Twinkle-like"/>
</dbReference>
<dbReference type="EMBL" id="BARS01025242">
    <property type="protein sequence ID" value="GAG01941.1"/>
    <property type="molecule type" value="Genomic_DNA"/>
</dbReference>
<dbReference type="GO" id="GO:0003697">
    <property type="term" value="F:single-stranded DNA binding"/>
    <property type="evidence" value="ECO:0007669"/>
    <property type="project" value="InterPro"/>
</dbReference>
<feature type="region of interest" description="Disordered" evidence="1">
    <location>
        <begin position="217"/>
        <end position="236"/>
    </location>
</feature>
<sequence>MKSIREGTKWAVFSPEQSPPMHFYLDLMRQYEGTDKLPDWKEERARKFIDAHFFYVFPKDNAPTPHYIREVFYDLHQREKIDGCVIDPFNQLANDWAKNKRDDQYLDSFLSDHKRFGMDLNLYNVIIAHPKGMQLIDGEYPCPRVYDFAGGAMWNNKCDNILQYHRPNYQQDPSDPTCQFVSQKIKKQRANGIPGTVEMEYDRDAFRFLINGRNPLNEDQEPTIKPNYEAMEDAPF</sequence>
<reference evidence="2" key="1">
    <citation type="journal article" date="2014" name="Front. Microbiol.">
        <title>High frequency of phylogenetically diverse reductive dehalogenase-homologous genes in deep subseafloor sedimentary metagenomes.</title>
        <authorList>
            <person name="Kawai M."/>
            <person name="Futagami T."/>
            <person name="Toyoda A."/>
            <person name="Takaki Y."/>
            <person name="Nishi S."/>
            <person name="Hori S."/>
            <person name="Arai W."/>
            <person name="Tsubouchi T."/>
            <person name="Morono Y."/>
            <person name="Uchiyama I."/>
            <person name="Ito T."/>
            <person name="Fujiyama A."/>
            <person name="Inagaki F."/>
            <person name="Takami H."/>
        </authorList>
    </citation>
    <scope>NUCLEOTIDE SEQUENCE</scope>
    <source>
        <strain evidence="2">Expedition CK06-06</strain>
    </source>
</reference>
<dbReference type="SUPFAM" id="SSF52540">
    <property type="entry name" value="P-loop containing nucleoside triphosphate hydrolases"/>
    <property type="match status" value="1"/>
</dbReference>
<dbReference type="AlphaFoldDB" id="X0VN16"/>
<dbReference type="GO" id="GO:0043139">
    <property type="term" value="F:5'-3' DNA helicase activity"/>
    <property type="evidence" value="ECO:0007669"/>
    <property type="project" value="InterPro"/>
</dbReference>
<accession>X0VN16</accession>
<protein>
    <submittedName>
        <fullName evidence="2">Uncharacterized protein</fullName>
    </submittedName>
</protein>
<gene>
    <name evidence="2" type="ORF">S01H1_39922</name>
</gene>
<name>X0VN16_9ZZZZ</name>
<proteinExistence type="predicted"/>
<comment type="caution">
    <text evidence="2">The sequence shown here is derived from an EMBL/GenBank/DDBJ whole genome shotgun (WGS) entry which is preliminary data.</text>
</comment>
<dbReference type="Gene3D" id="3.40.50.300">
    <property type="entry name" value="P-loop containing nucleotide triphosphate hydrolases"/>
    <property type="match status" value="1"/>
</dbReference>
<dbReference type="PANTHER" id="PTHR12873:SF6">
    <property type="entry name" value="TOPRIM DOMAIN-CONTAINING PROTEIN"/>
    <property type="match status" value="1"/>
</dbReference>
<organism evidence="2">
    <name type="scientific">marine sediment metagenome</name>
    <dbReference type="NCBI Taxonomy" id="412755"/>
    <lineage>
        <taxon>unclassified sequences</taxon>
        <taxon>metagenomes</taxon>
        <taxon>ecological metagenomes</taxon>
    </lineage>
</organism>
<dbReference type="PANTHER" id="PTHR12873">
    <property type="entry name" value="T7-LIKE MITOCHONDRIAL DNA HELICASE"/>
    <property type="match status" value="1"/>
</dbReference>